<dbReference type="SUPFAM" id="SSF50447">
    <property type="entry name" value="Translation proteins"/>
    <property type="match status" value="1"/>
</dbReference>
<dbReference type="Pfam" id="PF00009">
    <property type="entry name" value="GTP_EFTU"/>
    <property type="match status" value="1"/>
</dbReference>
<dbReference type="InterPro" id="IPR009000">
    <property type="entry name" value="Transl_B-barrel_sf"/>
</dbReference>
<dbReference type="InterPro" id="IPR014721">
    <property type="entry name" value="Ribsml_uS5_D2-typ_fold_subgr"/>
</dbReference>
<dbReference type="GO" id="GO:0005829">
    <property type="term" value="C:cytosol"/>
    <property type="evidence" value="ECO:0007669"/>
    <property type="project" value="TreeGrafter"/>
</dbReference>
<dbReference type="FunFam" id="3.30.70.870:FF:000002">
    <property type="entry name" value="Translation elongation factor 2"/>
    <property type="match status" value="1"/>
</dbReference>
<dbReference type="InterPro" id="IPR000795">
    <property type="entry name" value="T_Tr_GTP-bd_dom"/>
</dbReference>
<keyword evidence="4 8" id="KW-0251">Elongation factor</keyword>
<dbReference type="SMART" id="SM00838">
    <property type="entry name" value="EFG_C"/>
    <property type="match status" value="1"/>
</dbReference>
<keyword evidence="6" id="KW-0342">GTP-binding</keyword>
<dbReference type="PANTHER" id="PTHR42908:SF10">
    <property type="entry name" value="EUKARYOTIC TRANSLATION ELONGATION FACTOR 2"/>
    <property type="match status" value="1"/>
</dbReference>
<dbReference type="Gene3D" id="3.40.50.300">
    <property type="entry name" value="P-loop containing nucleotide triphosphate hydrolases"/>
    <property type="match status" value="1"/>
</dbReference>
<dbReference type="InterPro" id="IPR041095">
    <property type="entry name" value="EFG_II"/>
</dbReference>
<dbReference type="FunFam" id="3.30.70.240:FF:000003">
    <property type="entry name" value="Translation elongation factor 2"/>
    <property type="match status" value="1"/>
</dbReference>
<dbReference type="Pfam" id="PF00679">
    <property type="entry name" value="EFG_C"/>
    <property type="match status" value="1"/>
</dbReference>
<dbReference type="CDD" id="cd16261">
    <property type="entry name" value="EF2_snRNP_III"/>
    <property type="match status" value="1"/>
</dbReference>
<evidence type="ECO:0000256" key="2">
    <source>
        <dbReference type="ARBA" id="ARBA00022490"/>
    </source>
</evidence>
<dbReference type="PANTHER" id="PTHR42908">
    <property type="entry name" value="TRANSLATION ELONGATION FACTOR-RELATED"/>
    <property type="match status" value="1"/>
</dbReference>
<evidence type="ECO:0000256" key="1">
    <source>
        <dbReference type="ARBA" id="ARBA00004496"/>
    </source>
</evidence>
<dbReference type="Gene3D" id="3.30.70.240">
    <property type="match status" value="1"/>
</dbReference>
<dbReference type="PROSITE" id="PS51722">
    <property type="entry name" value="G_TR_2"/>
    <property type="match status" value="1"/>
</dbReference>
<dbReference type="Pfam" id="PF14492">
    <property type="entry name" value="EFG_III"/>
    <property type="match status" value="1"/>
</dbReference>
<dbReference type="Gene3D" id="3.30.230.10">
    <property type="match status" value="1"/>
</dbReference>
<dbReference type="Gene3D" id="3.30.70.870">
    <property type="entry name" value="Elongation Factor G (Translational Gtpase), domain 3"/>
    <property type="match status" value="1"/>
</dbReference>
<dbReference type="InterPro" id="IPR004161">
    <property type="entry name" value="EFTu-like_2"/>
</dbReference>
<dbReference type="CDD" id="cd01885">
    <property type="entry name" value="EF2"/>
    <property type="match status" value="1"/>
</dbReference>
<dbReference type="FunFam" id="3.30.230.10:FF:000009">
    <property type="entry name" value="116 kDa U5 small nuclear ribonucleoprotein component"/>
    <property type="match status" value="1"/>
</dbReference>
<dbReference type="InterPro" id="IPR027417">
    <property type="entry name" value="P-loop_NTPase"/>
</dbReference>
<evidence type="ECO:0000256" key="4">
    <source>
        <dbReference type="ARBA" id="ARBA00022768"/>
    </source>
</evidence>
<organism evidence="8">
    <name type="scientific">Trichomonas gallinae</name>
    <dbReference type="NCBI Taxonomy" id="56777"/>
    <lineage>
        <taxon>Eukaryota</taxon>
        <taxon>Metamonada</taxon>
        <taxon>Parabasalia</taxon>
        <taxon>Trichomonadida</taxon>
        <taxon>Trichomonadidae</taxon>
        <taxon>Trichomonas</taxon>
    </lineage>
</organism>
<evidence type="ECO:0000256" key="6">
    <source>
        <dbReference type="ARBA" id="ARBA00023134"/>
    </source>
</evidence>
<dbReference type="Pfam" id="PF03764">
    <property type="entry name" value="EFG_IV"/>
    <property type="match status" value="1"/>
</dbReference>
<dbReference type="InterPro" id="IPR005225">
    <property type="entry name" value="Small_GTP-bd"/>
</dbReference>
<dbReference type="InterPro" id="IPR005517">
    <property type="entry name" value="Transl_elong_EFG/EF2_IV"/>
</dbReference>
<comment type="subcellular location">
    <subcellularLocation>
        <location evidence="1">Cytoplasm</location>
    </subcellularLocation>
</comment>
<gene>
    <name evidence="8" type="primary">EF2</name>
</gene>
<dbReference type="FunFam" id="2.40.30.10:FF:000010">
    <property type="entry name" value="Translation elongation factor 2"/>
    <property type="match status" value="1"/>
</dbReference>
<keyword evidence="3" id="KW-0547">Nucleotide-binding</keyword>
<dbReference type="Gene3D" id="2.40.30.10">
    <property type="entry name" value="Translation factors"/>
    <property type="match status" value="1"/>
</dbReference>
<dbReference type="SUPFAM" id="SSF52540">
    <property type="entry name" value="P-loop containing nucleoside triphosphate hydrolases"/>
    <property type="match status" value="1"/>
</dbReference>
<dbReference type="InterPro" id="IPR031157">
    <property type="entry name" value="G_TR_CS"/>
</dbReference>
<proteinExistence type="evidence at transcript level"/>
<dbReference type="PROSITE" id="PS00301">
    <property type="entry name" value="G_TR_1"/>
    <property type="match status" value="1"/>
</dbReference>
<accession>A0AA96MNI6</accession>
<dbReference type="SMART" id="SM00889">
    <property type="entry name" value="EFG_IV"/>
    <property type="match status" value="1"/>
</dbReference>
<name>A0AA96MNI6_9EUKA</name>
<dbReference type="Pfam" id="PF03144">
    <property type="entry name" value="GTP_EFTU_D2"/>
    <property type="match status" value="1"/>
</dbReference>
<dbReference type="NCBIfam" id="TIGR00231">
    <property type="entry name" value="small_GTP"/>
    <property type="match status" value="1"/>
</dbReference>
<dbReference type="GO" id="GO:0043022">
    <property type="term" value="F:ribosome binding"/>
    <property type="evidence" value="ECO:0007669"/>
    <property type="project" value="TreeGrafter"/>
</dbReference>
<dbReference type="GO" id="GO:0005525">
    <property type="term" value="F:GTP binding"/>
    <property type="evidence" value="ECO:0007669"/>
    <property type="project" value="UniProtKB-KW"/>
</dbReference>
<dbReference type="GO" id="GO:1990904">
    <property type="term" value="C:ribonucleoprotein complex"/>
    <property type="evidence" value="ECO:0007669"/>
    <property type="project" value="TreeGrafter"/>
</dbReference>
<dbReference type="PRINTS" id="PR00315">
    <property type="entry name" value="ELONGATNFCT"/>
</dbReference>
<dbReference type="InterPro" id="IPR000640">
    <property type="entry name" value="EFG_V-like"/>
</dbReference>
<evidence type="ECO:0000259" key="7">
    <source>
        <dbReference type="PROSITE" id="PS51722"/>
    </source>
</evidence>
<evidence type="ECO:0000256" key="3">
    <source>
        <dbReference type="ARBA" id="ARBA00022741"/>
    </source>
</evidence>
<dbReference type="GO" id="GO:0003924">
    <property type="term" value="F:GTPase activity"/>
    <property type="evidence" value="ECO:0007669"/>
    <property type="project" value="InterPro"/>
</dbReference>
<dbReference type="FunFam" id="3.40.50.300:FF:000058">
    <property type="entry name" value="Translation elongation factor 2"/>
    <property type="match status" value="1"/>
</dbReference>
<dbReference type="AlphaFoldDB" id="A0AA96MNI6"/>
<keyword evidence="5" id="KW-0648">Protein biosynthesis</keyword>
<evidence type="ECO:0000313" key="8">
    <source>
        <dbReference type="EMBL" id="WNS68467.1"/>
    </source>
</evidence>
<dbReference type="SUPFAM" id="SSF54980">
    <property type="entry name" value="EF-G C-terminal domain-like"/>
    <property type="match status" value="2"/>
</dbReference>
<protein>
    <submittedName>
        <fullName evidence="8">Eukaryotic elongation factor 2</fullName>
    </submittedName>
</protein>
<dbReference type="CDD" id="cd01681">
    <property type="entry name" value="aeEF2_snRNP_like_IV"/>
    <property type="match status" value="1"/>
</dbReference>
<dbReference type="EMBL" id="OR478976">
    <property type="protein sequence ID" value="WNS68467.1"/>
    <property type="molecule type" value="mRNA"/>
</dbReference>
<feature type="domain" description="Tr-type G" evidence="7">
    <location>
        <begin position="17"/>
        <end position="242"/>
    </location>
</feature>
<dbReference type="CDD" id="cd04096">
    <property type="entry name" value="eEF2_snRNP_like_C"/>
    <property type="match status" value="1"/>
</dbReference>
<dbReference type="InterPro" id="IPR020568">
    <property type="entry name" value="Ribosomal_Su5_D2-typ_SF"/>
</dbReference>
<dbReference type="GO" id="GO:0003746">
    <property type="term" value="F:translation elongation factor activity"/>
    <property type="evidence" value="ECO:0007669"/>
    <property type="project" value="UniProtKB-KW"/>
</dbReference>
<sequence>MVNFTVAQIREVMNKRNNIRNLSVIAHVDHGKSTLTDSLIARAGIISQENAGEMRFTDTRPDEQERCITIKSTGVSLYYTMPKEELPEGADDNGFLINLIDSPGHIDFSAEVTAALRVTDGALVVVDCIEGVCVQTETVLRQALSERIKPVVIINKIDRSLLELNAEPEDMYQTYTKSIDMVNVIIATYTDESGPMGDITVSPAKGTVAFGSGLHSFGFTVTKFARIYATKFGVPVDKLIPQLWGERFYDPVSKCFISHATNDKGQALERSFCQFILKPIVALSRAIMNGEKDKYTNMFKTLNVRLHDEDMHKEGRELLSAVYRRWIPMSEALLEMIVLHLPSPVKAQSYRAETLYTGPLDDACADAIRKCDPNGPLMLYVSKMVPTSDKGRFYAFGRVFSGTVATGQRVRVMGANYVPGGKDDLHVTNIQRTVLMMGRKVENLQDCPCGNTIGLVGIDQYLVKSGTIADREDAYPIKAMKFSVSPVVRVAVEPKVAQDLPKLVEGLNRLAKSDPCVQVSHEETGEHIIAGAGELHLEICLKDLEEDFAGVPIIRSPPVVSFRETVQNLSSCVCMSKSANKLNRLMCQAEPLADALLKAIEAGEINPRMDVKTRAKILQNDFGWEQNDARRVWSFGPDSNGPNLIVDTTKSAEYLQEVKEHFVSAFQWATKLGVLVEEPLRGVRFNVVEVFLHADAAHRNGGQMVPTGRRVLYASEYTANPTLVEPVYLCEISAPITVCGGVHSILSKRRGRAFDQTQRDGTPLMNIKAYLPVMESFGFDKDLRGATSGQAFPQMIFDHWEPLEGDPFKAGNNLYEAIKTTRKRKGLSEEVPPLDRYLDKL</sequence>
<keyword evidence="2" id="KW-0963">Cytoplasm</keyword>
<dbReference type="SUPFAM" id="SSF54211">
    <property type="entry name" value="Ribosomal protein S5 domain 2-like"/>
    <property type="match status" value="1"/>
</dbReference>
<reference evidence="8" key="1">
    <citation type="submission" date="2023-08" db="EMBL/GenBank/DDBJ databases">
        <title>Selection of suitable reference gene for gene expression studies in Trichomonas gallinae under various biotic and abiotic stress conditions.</title>
        <authorList>
            <person name="Haiming C."/>
        </authorList>
    </citation>
    <scope>NUCLEOTIDE SEQUENCE</scope>
</reference>
<evidence type="ECO:0000256" key="5">
    <source>
        <dbReference type="ARBA" id="ARBA00022917"/>
    </source>
</evidence>
<dbReference type="InterPro" id="IPR035647">
    <property type="entry name" value="EFG_III/V"/>
</dbReference>